<dbReference type="PANTHER" id="PTHR43133">
    <property type="entry name" value="RNA POLYMERASE ECF-TYPE SIGMA FACTO"/>
    <property type="match status" value="1"/>
</dbReference>
<keyword evidence="7" id="KW-0812">Transmembrane</keyword>
<keyword evidence="7" id="KW-1133">Transmembrane helix</keyword>
<protein>
    <recommendedName>
        <fullName evidence="6">RNA polymerase sigma factor</fullName>
    </recommendedName>
</protein>
<evidence type="ECO:0000259" key="8">
    <source>
        <dbReference type="Pfam" id="PF04542"/>
    </source>
</evidence>
<evidence type="ECO:0000313" key="10">
    <source>
        <dbReference type="EMBL" id="SDD09745.1"/>
    </source>
</evidence>
<dbReference type="Gene3D" id="1.10.1740.10">
    <property type="match status" value="1"/>
</dbReference>
<dbReference type="InterPro" id="IPR007627">
    <property type="entry name" value="RNA_pol_sigma70_r2"/>
</dbReference>
<dbReference type="AlphaFoldDB" id="A0A1G6S0L5"/>
<dbReference type="InterPro" id="IPR014284">
    <property type="entry name" value="RNA_pol_sigma-70_dom"/>
</dbReference>
<dbReference type="RefSeq" id="WP_176763954.1">
    <property type="nucleotide sequence ID" value="NZ_FNAG01000001.1"/>
</dbReference>
<dbReference type="NCBIfam" id="TIGR02937">
    <property type="entry name" value="sigma70-ECF"/>
    <property type="match status" value="1"/>
</dbReference>
<dbReference type="STRING" id="265719.SAMN04488509_101188"/>
<dbReference type="InterPro" id="IPR013249">
    <property type="entry name" value="RNA_pol_sigma70_r4_t2"/>
</dbReference>
<feature type="domain" description="RNA polymerase sigma-70 region 2" evidence="8">
    <location>
        <begin position="29"/>
        <end position="94"/>
    </location>
</feature>
<dbReference type="SUPFAM" id="SSF88659">
    <property type="entry name" value="Sigma3 and sigma4 domains of RNA polymerase sigma factors"/>
    <property type="match status" value="1"/>
</dbReference>
<feature type="domain" description="RNA polymerase sigma factor 70 region 4 type 2" evidence="9">
    <location>
        <begin position="129"/>
        <end position="179"/>
    </location>
</feature>
<dbReference type="Gene3D" id="1.10.10.10">
    <property type="entry name" value="Winged helix-like DNA-binding domain superfamily/Winged helix DNA-binding domain"/>
    <property type="match status" value="1"/>
</dbReference>
<dbReference type="InterPro" id="IPR000838">
    <property type="entry name" value="RNA_pol_sigma70_ECF_CS"/>
</dbReference>
<dbReference type="Pfam" id="PF04542">
    <property type="entry name" value="Sigma70_r2"/>
    <property type="match status" value="1"/>
</dbReference>
<comment type="similarity">
    <text evidence="1 6">Belongs to the sigma-70 factor family. ECF subfamily.</text>
</comment>
<dbReference type="PROSITE" id="PS01063">
    <property type="entry name" value="SIGMA70_ECF"/>
    <property type="match status" value="1"/>
</dbReference>
<sequence>MNTETLDLVISEHLPRAQNGDRAAFGRIVAACQNSISAIALAIVRDVPTSQDIAQDAFINAWNNLPQLRSSGSFLPWLRQITRNLARDHLRRRASEKRYNGDMDDILAVVADPTPDAPELLSRQHEERIVAELIDELPEDTREILLIYYREGQSSKQVAQLLGMQDAAVRKRLQRARDSLRADMLKRIGEFACSTAPGVAFTALVVGGLSMAPGAAMAATAAGGLFASKKAGLAAGGGSKGLSKLLFGGASAGKGAGKLLIGAAGSALFALVAGIAGVVFGVRRYWITAIDEEEKRSLTRYSAVAIAVVVLFAAGMFFAGLEGDPVAPGIVFIVMMAAVGAMNLLWLPRLLERRHEIERRRDPGRAELERMEERRYAIWSMLAGMLLGLVALGIGLLTATPTG</sequence>
<evidence type="ECO:0000256" key="1">
    <source>
        <dbReference type="ARBA" id="ARBA00010641"/>
    </source>
</evidence>
<evidence type="ECO:0000256" key="7">
    <source>
        <dbReference type="SAM" id="Phobius"/>
    </source>
</evidence>
<gene>
    <name evidence="10" type="ORF">SAMN04488509_101188</name>
</gene>
<accession>A0A1G6S0L5</accession>
<evidence type="ECO:0000259" key="9">
    <source>
        <dbReference type="Pfam" id="PF08281"/>
    </source>
</evidence>
<evidence type="ECO:0000256" key="6">
    <source>
        <dbReference type="RuleBase" id="RU000716"/>
    </source>
</evidence>
<feature type="transmembrane region" description="Helical" evidence="7">
    <location>
        <begin position="327"/>
        <end position="351"/>
    </location>
</feature>
<evidence type="ECO:0000256" key="4">
    <source>
        <dbReference type="ARBA" id="ARBA00023125"/>
    </source>
</evidence>
<dbReference type="InterPro" id="IPR039425">
    <property type="entry name" value="RNA_pol_sigma-70-like"/>
</dbReference>
<keyword evidence="3 6" id="KW-0731">Sigma factor</keyword>
<dbReference type="Pfam" id="PF08281">
    <property type="entry name" value="Sigma70_r4_2"/>
    <property type="match status" value="1"/>
</dbReference>
<keyword evidence="4 6" id="KW-0238">DNA-binding</keyword>
<dbReference type="InterPro" id="IPR013325">
    <property type="entry name" value="RNA_pol_sigma_r2"/>
</dbReference>
<evidence type="ECO:0000256" key="5">
    <source>
        <dbReference type="ARBA" id="ARBA00023163"/>
    </source>
</evidence>
<feature type="transmembrane region" description="Helical" evidence="7">
    <location>
        <begin position="376"/>
        <end position="397"/>
    </location>
</feature>
<feature type="transmembrane region" description="Helical" evidence="7">
    <location>
        <begin position="259"/>
        <end position="280"/>
    </location>
</feature>
<keyword evidence="5 6" id="KW-0804">Transcription</keyword>
<dbReference type="CDD" id="cd06171">
    <property type="entry name" value="Sigma70_r4"/>
    <property type="match status" value="1"/>
</dbReference>
<feature type="transmembrane region" description="Helical" evidence="7">
    <location>
        <begin position="301"/>
        <end position="321"/>
    </location>
</feature>
<dbReference type="Proteomes" id="UP000199603">
    <property type="component" value="Unassembled WGS sequence"/>
</dbReference>
<dbReference type="GO" id="GO:0003677">
    <property type="term" value="F:DNA binding"/>
    <property type="evidence" value="ECO:0007669"/>
    <property type="project" value="UniProtKB-KW"/>
</dbReference>
<organism evidence="10 11">
    <name type="scientific">Aquimonas voraii</name>
    <dbReference type="NCBI Taxonomy" id="265719"/>
    <lineage>
        <taxon>Bacteria</taxon>
        <taxon>Pseudomonadati</taxon>
        <taxon>Pseudomonadota</taxon>
        <taxon>Gammaproteobacteria</taxon>
        <taxon>Lysobacterales</taxon>
        <taxon>Lysobacteraceae</taxon>
        <taxon>Aquimonas</taxon>
    </lineage>
</organism>
<evidence type="ECO:0000313" key="11">
    <source>
        <dbReference type="Proteomes" id="UP000199603"/>
    </source>
</evidence>
<dbReference type="EMBL" id="FNAG01000001">
    <property type="protein sequence ID" value="SDD09745.1"/>
    <property type="molecule type" value="Genomic_DNA"/>
</dbReference>
<dbReference type="SUPFAM" id="SSF88946">
    <property type="entry name" value="Sigma2 domain of RNA polymerase sigma factors"/>
    <property type="match status" value="1"/>
</dbReference>
<keyword evidence="7" id="KW-0472">Membrane</keyword>
<name>A0A1G6S0L5_9GAMM</name>
<keyword evidence="2 6" id="KW-0805">Transcription regulation</keyword>
<proteinExistence type="inferred from homology"/>
<dbReference type="GO" id="GO:0016987">
    <property type="term" value="F:sigma factor activity"/>
    <property type="evidence" value="ECO:0007669"/>
    <property type="project" value="UniProtKB-KW"/>
</dbReference>
<evidence type="ECO:0000256" key="3">
    <source>
        <dbReference type="ARBA" id="ARBA00023082"/>
    </source>
</evidence>
<dbReference type="InterPro" id="IPR013324">
    <property type="entry name" value="RNA_pol_sigma_r3/r4-like"/>
</dbReference>
<dbReference type="PANTHER" id="PTHR43133:SF25">
    <property type="entry name" value="RNA POLYMERASE SIGMA FACTOR RFAY-RELATED"/>
    <property type="match status" value="1"/>
</dbReference>
<keyword evidence="11" id="KW-1185">Reference proteome</keyword>
<dbReference type="InterPro" id="IPR036388">
    <property type="entry name" value="WH-like_DNA-bd_sf"/>
</dbReference>
<evidence type="ECO:0000256" key="2">
    <source>
        <dbReference type="ARBA" id="ARBA00023015"/>
    </source>
</evidence>
<reference evidence="10 11" key="1">
    <citation type="submission" date="2016-10" db="EMBL/GenBank/DDBJ databases">
        <authorList>
            <person name="de Groot N.N."/>
        </authorList>
    </citation>
    <scope>NUCLEOTIDE SEQUENCE [LARGE SCALE GENOMIC DNA]</scope>
    <source>
        <strain evidence="10 11">DSM 16957</strain>
    </source>
</reference>
<dbReference type="GO" id="GO:0006352">
    <property type="term" value="P:DNA-templated transcription initiation"/>
    <property type="evidence" value="ECO:0007669"/>
    <property type="project" value="InterPro"/>
</dbReference>